<evidence type="ECO:0000256" key="5">
    <source>
        <dbReference type="ARBA" id="ARBA00022694"/>
    </source>
</evidence>
<dbReference type="EC" id="2.5.1.25" evidence="2"/>
<evidence type="ECO:0000256" key="4">
    <source>
        <dbReference type="ARBA" id="ARBA00022691"/>
    </source>
</evidence>
<evidence type="ECO:0000256" key="3">
    <source>
        <dbReference type="ARBA" id="ARBA00022679"/>
    </source>
</evidence>
<dbReference type="InterPro" id="IPR005636">
    <property type="entry name" value="DTW"/>
</dbReference>
<evidence type="ECO:0000259" key="12">
    <source>
        <dbReference type="SMART" id="SM01144"/>
    </source>
</evidence>
<gene>
    <name evidence="13" type="ORF">PCOR1329_LOCUS62907</name>
</gene>
<keyword evidence="3" id="KW-0808">Transferase</keyword>
<evidence type="ECO:0000256" key="1">
    <source>
        <dbReference type="ARBA" id="ARBA00004123"/>
    </source>
</evidence>
<protein>
    <recommendedName>
        <fullName evidence="9">tRNA-uridine aminocarboxypropyltransferase 1</fullName>
        <ecNumber evidence="2">2.5.1.25</ecNumber>
    </recommendedName>
    <alternativeName>
        <fullName evidence="10">DTW domain-containing protein 1</fullName>
    </alternativeName>
</protein>
<evidence type="ECO:0000256" key="11">
    <source>
        <dbReference type="ARBA" id="ARBA00048718"/>
    </source>
</evidence>
<comment type="caution">
    <text evidence="13">The sequence shown here is derived from an EMBL/GenBank/DDBJ whole genome shotgun (WGS) entry which is preliminary data.</text>
</comment>
<dbReference type="EMBL" id="CAUYUJ010017963">
    <property type="protein sequence ID" value="CAK0879494.1"/>
    <property type="molecule type" value="Genomic_DNA"/>
</dbReference>
<evidence type="ECO:0000256" key="7">
    <source>
        <dbReference type="ARBA" id="ARBA00037050"/>
    </source>
</evidence>
<evidence type="ECO:0000313" key="14">
    <source>
        <dbReference type="Proteomes" id="UP001189429"/>
    </source>
</evidence>
<evidence type="ECO:0000256" key="8">
    <source>
        <dbReference type="ARBA" id="ARBA00038290"/>
    </source>
</evidence>
<proteinExistence type="inferred from homology"/>
<evidence type="ECO:0000256" key="6">
    <source>
        <dbReference type="ARBA" id="ARBA00023242"/>
    </source>
</evidence>
<keyword evidence="4" id="KW-0949">S-adenosyl-L-methionine</keyword>
<evidence type="ECO:0000313" key="13">
    <source>
        <dbReference type="EMBL" id="CAK0879494.1"/>
    </source>
</evidence>
<feature type="domain" description="DTW" evidence="12">
    <location>
        <begin position="56"/>
        <end position="242"/>
    </location>
</feature>
<keyword evidence="14" id="KW-1185">Reference proteome</keyword>
<comment type="catalytic activity">
    <reaction evidence="11">
        <text>a uridine in tRNA + S-adenosyl-L-methionine = a 3-[(3S)-3-amino-3-carboxypropyl]uridine in tRNA + S-methyl-5'-thioadenosine + H(+)</text>
        <dbReference type="Rhea" id="RHEA:62432"/>
        <dbReference type="Rhea" id="RHEA-COMP:13339"/>
        <dbReference type="Rhea" id="RHEA-COMP:16092"/>
        <dbReference type="ChEBI" id="CHEBI:15378"/>
        <dbReference type="ChEBI" id="CHEBI:17509"/>
        <dbReference type="ChEBI" id="CHEBI:59789"/>
        <dbReference type="ChEBI" id="CHEBI:65315"/>
        <dbReference type="ChEBI" id="CHEBI:82930"/>
        <dbReference type="EC" id="2.5.1.25"/>
    </reaction>
</comment>
<evidence type="ECO:0000256" key="10">
    <source>
        <dbReference type="ARBA" id="ARBA00042508"/>
    </source>
</evidence>
<comment type="subcellular location">
    <subcellularLocation>
        <location evidence="1">Nucleus</location>
    </subcellularLocation>
</comment>
<keyword evidence="6" id="KW-0539">Nucleus</keyword>
<name>A0ABN9W3M6_9DINO</name>
<sequence length="242" mass="25645">MASPSKAPELALAPPCPAAQCSSADAPPQPTAALDALAGEVVRWSRAACPGCKHSGMFYCPFCCVPLGVPEGVEVPRVELPFGRCDVIFDDAAKKATSMHARVLAPDQVRLVDLYTSDGSTNRTLSRCAPNAEGTGASVVREVPAYDPRTTWVLFPDEGSSTFAEALAAEGLQGPGEVTIVAIDSPWRRAKTLRHPPAGPDVARLRSVRLARPPPSNFWRYHAEGEGCVSTVEALAQLAREA</sequence>
<comment type="function">
    <text evidence="7">Catalyzes the formation of 3-(3-amino-3-carboxypropyl)uridine (acp3U) at position 20 in the D-loop of several cytoplasmic tRNAs (acp3U(20)).</text>
</comment>
<feature type="non-terminal residue" evidence="13">
    <location>
        <position position="242"/>
    </location>
</feature>
<dbReference type="InterPro" id="IPR051521">
    <property type="entry name" value="tRNA_Mod/Golgi_Maint"/>
</dbReference>
<dbReference type="PANTHER" id="PTHR15627">
    <property type="entry name" value="NATURAL KILLER CELL-SPECIFIC ANTIGEN KLIP1"/>
    <property type="match status" value="1"/>
</dbReference>
<dbReference type="Proteomes" id="UP001189429">
    <property type="component" value="Unassembled WGS sequence"/>
</dbReference>
<dbReference type="SMART" id="SM01144">
    <property type="entry name" value="DTW"/>
    <property type="match status" value="1"/>
</dbReference>
<organism evidence="13 14">
    <name type="scientific">Prorocentrum cordatum</name>
    <dbReference type="NCBI Taxonomy" id="2364126"/>
    <lineage>
        <taxon>Eukaryota</taxon>
        <taxon>Sar</taxon>
        <taxon>Alveolata</taxon>
        <taxon>Dinophyceae</taxon>
        <taxon>Prorocentrales</taxon>
        <taxon>Prorocentraceae</taxon>
        <taxon>Prorocentrum</taxon>
    </lineage>
</organism>
<reference evidence="13" key="1">
    <citation type="submission" date="2023-10" db="EMBL/GenBank/DDBJ databases">
        <authorList>
            <person name="Chen Y."/>
            <person name="Shah S."/>
            <person name="Dougan E. K."/>
            <person name="Thang M."/>
            <person name="Chan C."/>
        </authorList>
    </citation>
    <scope>NUCLEOTIDE SEQUENCE [LARGE SCALE GENOMIC DNA]</scope>
</reference>
<keyword evidence="5" id="KW-0819">tRNA processing</keyword>
<evidence type="ECO:0000256" key="9">
    <source>
        <dbReference type="ARBA" id="ARBA00039242"/>
    </source>
</evidence>
<dbReference type="PANTHER" id="PTHR15627:SF8">
    <property type="entry name" value="TRNA-URIDINE AMINOCARBOXYPROPYLTRANSFERASE 1"/>
    <property type="match status" value="1"/>
</dbReference>
<comment type="similarity">
    <text evidence="8">Belongs to the TDD superfamily. DTWD1 family.</text>
</comment>
<accession>A0ABN9W3M6</accession>
<evidence type="ECO:0000256" key="2">
    <source>
        <dbReference type="ARBA" id="ARBA00012386"/>
    </source>
</evidence>
<dbReference type="Pfam" id="PF03942">
    <property type="entry name" value="DTW"/>
    <property type="match status" value="1"/>
</dbReference>